<dbReference type="Pfam" id="PF00656">
    <property type="entry name" value="Peptidase_C14"/>
    <property type="match status" value="1"/>
</dbReference>
<dbReference type="eggNOG" id="COG4249">
    <property type="taxonomic scope" value="Bacteria"/>
</dbReference>
<dbReference type="OrthoDB" id="9804257at2"/>
<dbReference type="InterPro" id="IPR029030">
    <property type="entry name" value="Caspase-like_dom_sf"/>
</dbReference>
<protein>
    <recommendedName>
        <fullName evidence="2">Peptidase C14 caspase domain-containing protein</fullName>
    </recommendedName>
</protein>
<reference evidence="3 4" key="1">
    <citation type="submission" date="2011-11" db="EMBL/GenBank/DDBJ databases">
        <title>Complete sequence of Spirochaeta sp. grapes.</title>
        <authorList>
            <consortium name="US DOE Joint Genome Institute"/>
            <person name="Lucas S."/>
            <person name="Han J."/>
            <person name="Lapidus A."/>
            <person name="Cheng J.-F."/>
            <person name="Goodwin L."/>
            <person name="Pitluck S."/>
            <person name="Peters L."/>
            <person name="Ovchinnikova G."/>
            <person name="Munk A.C."/>
            <person name="Detter J.C."/>
            <person name="Han C."/>
            <person name="Tapia R."/>
            <person name="Land M."/>
            <person name="Hauser L."/>
            <person name="Kyrpides N."/>
            <person name="Ivanova N."/>
            <person name="Pagani I."/>
            <person name="Ritalahtilisa K."/>
            <person name="Loeffler F."/>
            <person name="Woyke T."/>
        </authorList>
    </citation>
    <scope>NUCLEOTIDE SEQUENCE [LARGE SCALE GENOMIC DNA]</scope>
    <source>
        <strain evidence="4">ATCC BAA-1885 / DSM 22778 / Grapes</strain>
    </source>
</reference>
<keyword evidence="4" id="KW-1185">Reference proteome</keyword>
<dbReference type="Gene3D" id="3.40.50.1460">
    <property type="match status" value="1"/>
</dbReference>
<dbReference type="STRING" id="158190.SpiGrapes_3049"/>
<dbReference type="PROSITE" id="PS51257">
    <property type="entry name" value="PROKAR_LIPOPROTEIN"/>
    <property type="match status" value="1"/>
</dbReference>
<dbReference type="HOGENOM" id="CLU_849681_0_0_12"/>
<accession>G8QYF0</accession>
<evidence type="ECO:0000259" key="2">
    <source>
        <dbReference type="Pfam" id="PF00656"/>
    </source>
</evidence>
<dbReference type="GO" id="GO:0004197">
    <property type="term" value="F:cysteine-type endopeptidase activity"/>
    <property type="evidence" value="ECO:0007669"/>
    <property type="project" value="InterPro"/>
</dbReference>
<name>G8QYF0_SPHPG</name>
<dbReference type="GO" id="GO:0006508">
    <property type="term" value="P:proteolysis"/>
    <property type="evidence" value="ECO:0007669"/>
    <property type="project" value="InterPro"/>
</dbReference>
<dbReference type="EMBL" id="CP003155">
    <property type="protein sequence ID" value="AEV30797.1"/>
    <property type="molecule type" value="Genomic_DNA"/>
</dbReference>
<feature type="chain" id="PRO_5003514408" description="Peptidase C14 caspase domain-containing protein" evidence="1">
    <location>
        <begin position="25"/>
        <end position="327"/>
    </location>
</feature>
<dbReference type="AlphaFoldDB" id="G8QYF0"/>
<dbReference type="SUPFAM" id="SSF52129">
    <property type="entry name" value="Caspase-like"/>
    <property type="match status" value="1"/>
</dbReference>
<proteinExistence type="predicted"/>
<feature type="domain" description="Peptidase C14 caspase" evidence="2">
    <location>
        <begin position="39"/>
        <end position="267"/>
    </location>
</feature>
<evidence type="ECO:0000313" key="3">
    <source>
        <dbReference type="EMBL" id="AEV30797.1"/>
    </source>
</evidence>
<organism evidence="3 4">
    <name type="scientific">Sphaerochaeta pleomorpha (strain ATCC BAA-1885 / DSM 22778 / Grapes)</name>
    <dbReference type="NCBI Taxonomy" id="158190"/>
    <lineage>
        <taxon>Bacteria</taxon>
        <taxon>Pseudomonadati</taxon>
        <taxon>Spirochaetota</taxon>
        <taxon>Spirochaetia</taxon>
        <taxon>Spirochaetales</taxon>
        <taxon>Sphaerochaetaceae</taxon>
        <taxon>Sphaerochaeta</taxon>
    </lineage>
</organism>
<feature type="signal peptide" evidence="1">
    <location>
        <begin position="1"/>
        <end position="24"/>
    </location>
</feature>
<dbReference type="RefSeq" id="WP_014271636.1">
    <property type="nucleotide sequence ID" value="NC_016633.1"/>
</dbReference>
<dbReference type="Proteomes" id="UP000005632">
    <property type="component" value="Chromosome"/>
</dbReference>
<keyword evidence="1" id="KW-0732">Signal</keyword>
<sequence length="327" mass="36015">MGRNRYFFAVFLMVSVLSCSCELAREAPPKGTMHLVSIGLNYRGTNVNYLNGTLNDEREIRQAFEAACNLSGKSFLGYSLVQEGGPLLPEESYRPLYAYDPVEDPSLPTKEHILNKLASLSGILKPEDLTICYYSGHGYDDGSLVVAPTNPLGSIFKEDGTVDSECLLTVNTLLSSLQTLAGAKLLILDSCYCGCFVQESETSISLIEKDEYLDDAFRKFFAPGKNPASVFVLAATTKDNTSKEPKDSMHPHGYFTEALLQGLGWNEQTGNMGDMVPPAGQKGKVSADNLYSYIHSHQQIPTKGSFHYQYQHPVLTGGSRDLVLFRY</sequence>
<evidence type="ECO:0000256" key="1">
    <source>
        <dbReference type="SAM" id="SignalP"/>
    </source>
</evidence>
<evidence type="ECO:0000313" key="4">
    <source>
        <dbReference type="Proteomes" id="UP000005632"/>
    </source>
</evidence>
<dbReference type="KEGG" id="sgp:SpiGrapes_3049"/>
<gene>
    <name evidence="3" type="ordered locus">SpiGrapes_3049</name>
</gene>
<dbReference type="MEROPS" id="C14.A07"/>
<dbReference type="InterPro" id="IPR011600">
    <property type="entry name" value="Pept_C14_caspase"/>
</dbReference>